<feature type="domain" description="LiaI-LiaF-like transmembrane region" evidence="2">
    <location>
        <begin position="6"/>
        <end position="49"/>
    </location>
</feature>
<keyword evidence="1" id="KW-1133">Transmembrane helix</keyword>
<keyword evidence="4" id="KW-1185">Reference proteome</keyword>
<evidence type="ECO:0000313" key="4">
    <source>
        <dbReference type="Proteomes" id="UP001407405"/>
    </source>
</evidence>
<dbReference type="Proteomes" id="UP001407405">
    <property type="component" value="Unassembled WGS sequence"/>
</dbReference>
<evidence type="ECO:0000313" key="3">
    <source>
        <dbReference type="EMBL" id="MEN1759356.1"/>
    </source>
</evidence>
<keyword evidence="1" id="KW-0812">Transmembrane</keyword>
<reference evidence="3 4" key="1">
    <citation type="submission" date="2024-04" db="EMBL/GenBank/DDBJ databases">
        <title>Genome sequencing and metabolic network reconstruction of aminoacids and betaine degradation by Anoxynatronum sibiricum.</title>
        <authorList>
            <person name="Detkova E.N."/>
            <person name="Boltjanskaja Y.V."/>
            <person name="Mardanov A.V."/>
            <person name="Kevbrin V."/>
        </authorList>
    </citation>
    <scope>NUCLEOTIDE SEQUENCE [LARGE SCALE GENOMIC DNA]</scope>
    <source>
        <strain evidence="3 4">Z-7981</strain>
    </source>
</reference>
<dbReference type="EMBL" id="JBCITM010000002">
    <property type="protein sequence ID" value="MEN1759356.1"/>
    <property type="molecule type" value="Genomic_DNA"/>
</dbReference>
<feature type="transmembrane region" description="Helical" evidence="1">
    <location>
        <begin position="60"/>
        <end position="79"/>
    </location>
</feature>
<feature type="transmembrane region" description="Helical" evidence="1">
    <location>
        <begin position="36"/>
        <end position="54"/>
    </location>
</feature>
<dbReference type="InterPro" id="IPR043726">
    <property type="entry name" value="LiaI-LiaF-like_TM1"/>
</dbReference>
<keyword evidence="1" id="KW-0472">Membrane</keyword>
<organism evidence="3 4">
    <name type="scientific">Anoxynatronum sibiricum</name>
    <dbReference type="NCBI Taxonomy" id="210623"/>
    <lineage>
        <taxon>Bacteria</taxon>
        <taxon>Bacillati</taxon>
        <taxon>Bacillota</taxon>
        <taxon>Clostridia</taxon>
        <taxon>Eubacteriales</taxon>
        <taxon>Clostridiaceae</taxon>
        <taxon>Anoxynatronum</taxon>
    </lineage>
</organism>
<feature type="transmembrane region" description="Helical" evidence="1">
    <location>
        <begin position="6"/>
        <end position="24"/>
    </location>
</feature>
<dbReference type="RefSeq" id="WP_343184719.1">
    <property type="nucleotide sequence ID" value="NZ_JBCITM010000002.1"/>
</dbReference>
<sequence>MNRHKITPGIIFIGLGSLLLLRNLGYLHWWTLGSLWRFWPLILVIIGINTIFYRSNFVPAFTWTLFFALLIGVGLTTSVQPFWKHAAQKSGEISLPVEKNIDQVALELNSGVLNLELVATDQALFQATGFPGRLEKRIERDGNEQMVVELSTKNVSWKNSKYRMADGLLALNRQIIWDLTFKMGAATAHMDLKEISYRSLDFSMGAGEATLAFGHPQMDTDVRISTGASHILLLIPRNANVIIRTDHVLTQTVVDDRYWVRRGDELFSAGYDPEMPTQRFDIKIGVGRLEIESV</sequence>
<name>A0ABU9VSD1_9CLOT</name>
<evidence type="ECO:0000256" key="1">
    <source>
        <dbReference type="SAM" id="Phobius"/>
    </source>
</evidence>
<evidence type="ECO:0000259" key="2">
    <source>
        <dbReference type="Pfam" id="PF18917"/>
    </source>
</evidence>
<gene>
    <name evidence="3" type="ORF">AAIG11_02615</name>
</gene>
<protein>
    <submittedName>
        <fullName evidence="3">DUF5668 domain-containing protein</fullName>
    </submittedName>
</protein>
<dbReference type="Pfam" id="PF18917">
    <property type="entry name" value="LiaI-LiaF-like_TM1"/>
    <property type="match status" value="1"/>
</dbReference>
<comment type="caution">
    <text evidence="3">The sequence shown here is derived from an EMBL/GenBank/DDBJ whole genome shotgun (WGS) entry which is preliminary data.</text>
</comment>
<accession>A0ABU9VSD1</accession>
<proteinExistence type="predicted"/>